<dbReference type="VEuPathDB" id="PlasmoDB:PGAL8A_00279600"/>
<keyword evidence="2" id="KW-1185">Reference proteome</keyword>
<dbReference type="OrthoDB" id="373682at2759"/>
<dbReference type="Proteomes" id="UP000220797">
    <property type="component" value="Unassembled WGS sequence"/>
</dbReference>
<organism evidence="1 2">
    <name type="scientific">Plasmodium gallinaceum</name>
    <dbReference type="NCBI Taxonomy" id="5849"/>
    <lineage>
        <taxon>Eukaryota</taxon>
        <taxon>Sar</taxon>
        <taxon>Alveolata</taxon>
        <taxon>Apicomplexa</taxon>
        <taxon>Aconoidasida</taxon>
        <taxon>Haemosporida</taxon>
        <taxon>Plasmodiidae</taxon>
        <taxon>Plasmodium</taxon>
        <taxon>Plasmodium (Haemamoeba)</taxon>
    </lineage>
</organism>
<dbReference type="RefSeq" id="XP_028528407.1">
    <property type="nucleotide sequence ID" value="XM_028671790.1"/>
</dbReference>
<accession>A0A1J1GT31</accession>
<dbReference type="OMA" id="FFSWGTM"/>
<dbReference type="EMBL" id="CVMV01000045">
    <property type="protein sequence ID" value="CRG95599.1"/>
    <property type="molecule type" value="Genomic_DNA"/>
</dbReference>
<gene>
    <name evidence="1" type="ORF">PGAL8A_00279600</name>
</gene>
<reference evidence="1" key="1">
    <citation type="submission" date="2015-04" db="EMBL/GenBank/DDBJ databases">
        <authorList>
            <consortium name="Pathogen Informatics"/>
        </authorList>
    </citation>
    <scope>NUCLEOTIDE SEQUENCE [LARGE SCALE GENOMIC DNA]</scope>
    <source>
        <strain evidence="1">8A</strain>
    </source>
</reference>
<evidence type="ECO:0000313" key="1">
    <source>
        <dbReference type="EMBL" id="CRG95599.1"/>
    </source>
</evidence>
<evidence type="ECO:0000313" key="2">
    <source>
        <dbReference type="Proteomes" id="UP000220797"/>
    </source>
</evidence>
<proteinExistence type="predicted"/>
<comment type="caution">
    <text evidence="1">The sequence shown here is derived from an EMBL/GenBank/DDBJ whole genome shotgun (WGS) entry which is preliminary data.</text>
</comment>
<name>A0A1J1GT31_PLAGA</name>
<protein>
    <submittedName>
        <fullName evidence="1">Uncharacterized protein</fullName>
    </submittedName>
</protein>
<dbReference type="AlphaFoldDB" id="A0A1J1GT31"/>
<dbReference type="GeneID" id="39731329"/>
<sequence>MEGENAQNSIKPFQAINSTEHFEEPQNYNLIKKAKIFTSTHYFDGTSWTALEKPLNLKKTIFDDERILTLDPVEENSIPVELEASLGGKYDIKVYRKSDVILCIEGEEKILIKMPITKNIITWNSSQRLPVLPKIWRPTVFILNEGNIFVRMIPDKCLVISKVNKSDSFKVECINFSEGFCCCHPINNLALLYGDYEQNQEFSVMKLPKLPVSNGKYNYFIHFFSWGTMIVPKYAEISKGLLCNLKPNVIALLIVPPKIHISIELDSYSPVACSLDYKKDFLITARKPNITDIEIYLIAHDQLIKYEYSFDLRLNKDNAPISYLHVPIKFKISKEEKEKKKKDPSYKCKWSFIDIKDQKVLSPSSNSSSYHIMSSDLACIFDAETGTYYSTEYGIHYCKAFKKLQV</sequence>